<dbReference type="SMART" id="SM01002">
    <property type="entry name" value="AlaDh_PNT_C"/>
    <property type="match status" value="1"/>
</dbReference>
<gene>
    <name evidence="4" type="ORF">ACFO26_05195</name>
</gene>
<evidence type="ECO:0000313" key="4">
    <source>
        <dbReference type="EMBL" id="MFC4652299.1"/>
    </source>
</evidence>
<keyword evidence="1" id="KW-0560">Oxidoreductase</keyword>
<feature type="domain" description="Alanine dehydrogenase/pyridine nucleotide transhydrogenase N-terminal" evidence="3">
    <location>
        <begin position="4"/>
        <end position="122"/>
    </location>
</feature>
<dbReference type="SMART" id="SM01003">
    <property type="entry name" value="AlaDh_PNT_N"/>
    <property type="match status" value="1"/>
</dbReference>
<dbReference type="SUPFAM" id="SSF52283">
    <property type="entry name" value="Formate/glycerate dehydrogenase catalytic domain-like"/>
    <property type="match status" value="1"/>
</dbReference>
<feature type="domain" description="Alanine dehydrogenase/pyridine nucleotide transhydrogenase NAD(H)-binding" evidence="2">
    <location>
        <begin position="152"/>
        <end position="273"/>
    </location>
</feature>
<dbReference type="Pfam" id="PF01262">
    <property type="entry name" value="AlaDh_PNT_C"/>
    <property type="match status" value="1"/>
</dbReference>
<name>A0ABV9JE39_9LACT</name>
<comment type="caution">
    <text evidence="4">The sequence shown here is derived from an EMBL/GenBank/DDBJ whole genome shotgun (WGS) entry which is preliminary data.</text>
</comment>
<dbReference type="EMBL" id="JBHSGD010000005">
    <property type="protein sequence ID" value="MFC4652299.1"/>
    <property type="molecule type" value="Genomic_DNA"/>
</dbReference>
<dbReference type="PANTHER" id="PTHR42795:SF1">
    <property type="entry name" value="ALANINE DEHYDROGENASE"/>
    <property type="match status" value="1"/>
</dbReference>
<keyword evidence="5" id="KW-1185">Reference proteome</keyword>
<dbReference type="Proteomes" id="UP001595987">
    <property type="component" value="Unassembled WGS sequence"/>
</dbReference>
<sequence>MILGFVKSDFPDEKRVALLPEDIKNFENKLYIESGFGKQLDIPDSDYEKAGCQIVSRKEVYEHSEGIFSLKLIQPADYDFIRPGQMIIGWIHPYGSGKSFMKTQAYPKNLIVVDLDSQSPQVFYKNKNFPAKNIPRDMLFRNSFFAGLSGTFHAFQNFGIIPDDTTHIAVLGSGNVSQGAFQAVSKFSSNLRMFYRRTLPLFKETMADYDVIINGIEVGDNGEPIISLIEQSKLKKGTFIIDIAADAGNAIQGNHTMSISHPIYQEHGVYHYVVPNTPSLAYRNVSKILSKQFSQHVFKQDITIFKEMIEPS</sequence>
<evidence type="ECO:0000259" key="3">
    <source>
        <dbReference type="SMART" id="SM01003"/>
    </source>
</evidence>
<dbReference type="SUPFAM" id="SSF51735">
    <property type="entry name" value="NAD(P)-binding Rossmann-fold domains"/>
    <property type="match status" value="1"/>
</dbReference>
<evidence type="ECO:0000256" key="1">
    <source>
        <dbReference type="ARBA" id="ARBA00023002"/>
    </source>
</evidence>
<dbReference type="InterPro" id="IPR007886">
    <property type="entry name" value="AlaDH/PNT_N"/>
</dbReference>
<evidence type="ECO:0000259" key="2">
    <source>
        <dbReference type="SMART" id="SM01002"/>
    </source>
</evidence>
<dbReference type="RefSeq" id="WP_213535062.1">
    <property type="nucleotide sequence ID" value="NZ_BOVQ01000004.1"/>
</dbReference>
<dbReference type="InterPro" id="IPR036291">
    <property type="entry name" value="NAD(P)-bd_dom_sf"/>
</dbReference>
<dbReference type="Pfam" id="PF05222">
    <property type="entry name" value="AlaDh_PNT_N"/>
    <property type="match status" value="1"/>
</dbReference>
<evidence type="ECO:0000313" key="5">
    <source>
        <dbReference type="Proteomes" id="UP001595987"/>
    </source>
</evidence>
<dbReference type="InterPro" id="IPR007698">
    <property type="entry name" value="AlaDH/PNT_NAD(H)-bd"/>
</dbReference>
<dbReference type="PANTHER" id="PTHR42795">
    <property type="entry name" value="ALANINE DEHYDROGENASE"/>
    <property type="match status" value="1"/>
</dbReference>
<dbReference type="Gene3D" id="3.40.50.720">
    <property type="entry name" value="NAD(P)-binding Rossmann-like Domain"/>
    <property type="match status" value="3"/>
</dbReference>
<accession>A0ABV9JE39</accession>
<organism evidence="4 5">
    <name type="scientific">Lactococcus nasutitermitis</name>
    <dbReference type="NCBI Taxonomy" id="1652957"/>
    <lineage>
        <taxon>Bacteria</taxon>
        <taxon>Bacillati</taxon>
        <taxon>Bacillota</taxon>
        <taxon>Bacilli</taxon>
        <taxon>Lactobacillales</taxon>
        <taxon>Streptococcaceae</taxon>
        <taxon>Lactococcus</taxon>
    </lineage>
</organism>
<proteinExistence type="predicted"/>
<reference evidence="5" key="1">
    <citation type="journal article" date="2019" name="Int. J. Syst. Evol. Microbiol.">
        <title>The Global Catalogue of Microorganisms (GCM) 10K type strain sequencing project: providing services to taxonomists for standard genome sequencing and annotation.</title>
        <authorList>
            <consortium name="The Broad Institute Genomics Platform"/>
            <consortium name="The Broad Institute Genome Sequencing Center for Infectious Disease"/>
            <person name="Wu L."/>
            <person name="Ma J."/>
        </authorList>
    </citation>
    <scope>NUCLEOTIDE SEQUENCE [LARGE SCALE GENOMIC DNA]</scope>
    <source>
        <strain evidence="5">CCUG 63287</strain>
    </source>
</reference>
<protein>
    <submittedName>
        <fullName evidence="4">N(5)-(Carboxyethyl)ornithine synthase</fullName>
    </submittedName>
</protein>